<dbReference type="InterPro" id="IPR039519">
    <property type="entry name" value="YokE-like_PH"/>
</dbReference>
<keyword evidence="4" id="KW-1185">Reference proteome</keyword>
<gene>
    <name evidence="3" type="ORF">HMPREF3221_01689</name>
</gene>
<feature type="domain" description="YokE-like PH" evidence="2">
    <location>
        <begin position="34"/>
        <end position="124"/>
    </location>
</feature>
<evidence type="ECO:0000313" key="3">
    <source>
        <dbReference type="EMBL" id="KXA18638.1"/>
    </source>
</evidence>
<dbReference type="Proteomes" id="UP000070401">
    <property type="component" value="Unassembled WGS sequence"/>
</dbReference>
<comment type="caution">
    <text evidence="3">The sequence shown here is derived from an EMBL/GenBank/DDBJ whole genome shotgun (WGS) entry which is preliminary data.</text>
</comment>
<dbReference type="Pfam" id="PF14470">
    <property type="entry name" value="bPH_3"/>
    <property type="match status" value="1"/>
</dbReference>
<accession>A0A133NQX1</accession>
<dbReference type="PATRIC" id="fig|851.8.peg.1702"/>
<proteinExistence type="predicted"/>
<dbReference type="RefSeq" id="WP_060798661.1">
    <property type="nucleotide sequence ID" value="NZ_KQ956738.1"/>
</dbReference>
<evidence type="ECO:0000259" key="1">
    <source>
        <dbReference type="Pfam" id="PF09851"/>
    </source>
</evidence>
<evidence type="ECO:0000313" key="4">
    <source>
        <dbReference type="Proteomes" id="UP000070401"/>
    </source>
</evidence>
<dbReference type="InterPro" id="IPR018649">
    <property type="entry name" value="SHOCT"/>
</dbReference>
<dbReference type="Pfam" id="PF09851">
    <property type="entry name" value="SHOCT"/>
    <property type="match status" value="1"/>
</dbReference>
<evidence type="ECO:0008006" key="5">
    <source>
        <dbReference type="Google" id="ProtNLM"/>
    </source>
</evidence>
<evidence type="ECO:0000259" key="2">
    <source>
        <dbReference type="Pfam" id="PF14470"/>
    </source>
</evidence>
<organism evidence="3 4">
    <name type="scientific">Fusobacterium nucleatum</name>
    <dbReference type="NCBI Taxonomy" id="851"/>
    <lineage>
        <taxon>Bacteria</taxon>
        <taxon>Fusobacteriati</taxon>
        <taxon>Fusobacteriota</taxon>
        <taxon>Fusobacteriia</taxon>
        <taxon>Fusobacteriales</taxon>
        <taxon>Fusobacteriaceae</taxon>
        <taxon>Fusobacterium</taxon>
    </lineage>
</organism>
<dbReference type="EMBL" id="LRPY01000169">
    <property type="protein sequence ID" value="KXA18638.1"/>
    <property type="molecule type" value="Genomic_DNA"/>
</dbReference>
<reference evidence="4" key="1">
    <citation type="submission" date="2016-01" db="EMBL/GenBank/DDBJ databases">
        <authorList>
            <person name="Mitreva M."/>
            <person name="Pepin K.H."/>
            <person name="Mihindukulasuriya K.A."/>
            <person name="Fulton R."/>
            <person name="Fronick C."/>
            <person name="O'Laughlin M."/>
            <person name="Miner T."/>
            <person name="Herter B."/>
            <person name="Rosa B.A."/>
            <person name="Cordes M."/>
            <person name="Tomlinson C."/>
            <person name="Wollam A."/>
            <person name="Palsikar V.B."/>
            <person name="Mardis E.R."/>
            <person name="Wilson R.K."/>
        </authorList>
    </citation>
    <scope>NUCLEOTIDE SEQUENCE [LARGE SCALE GENOMIC DNA]</scope>
    <source>
        <strain evidence="4">MJR7757B</strain>
    </source>
</reference>
<feature type="domain" description="SHOCT" evidence="1">
    <location>
        <begin position="145"/>
        <end position="172"/>
    </location>
</feature>
<name>A0A133NQX1_FUSNU</name>
<dbReference type="AlphaFoldDB" id="A0A133NQX1"/>
<sequence>MKSLEEIQLMLKECGAKDFFGTKKEVKELPNIIHDDEIVTYATSGFLNNNTWLIVSTNKRVIFLDKGMIFGLKQIEIPLEKINSIGHKKGLILGDIEIWDGASRMKIQNVQKDTLVPFVNAVNKAREELIKPQPQVINHQVSSADEILKFKTLLDQGIINQEEFDKKKKELLGL</sequence>
<protein>
    <recommendedName>
        <fullName evidence="5">YokE-like PH domain-containing protein</fullName>
    </recommendedName>
</protein>